<dbReference type="EnsemblMetazoa" id="CLYHEMT020578.1">
    <property type="protein sequence ID" value="CLYHEMP020578.1"/>
    <property type="gene ID" value="CLYHEMG020578"/>
</dbReference>
<evidence type="ECO:0000256" key="1">
    <source>
        <dbReference type="ARBA" id="ARBA00004651"/>
    </source>
</evidence>
<keyword evidence="12" id="KW-1185">Reference proteome</keyword>
<keyword evidence="4 9" id="KW-0812">Transmembrane</keyword>
<protein>
    <recommendedName>
        <fullName evidence="9">Innexin</fullName>
    </recommendedName>
</protein>
<comment type="similarity">
    <text evidence="9">Belongs to the pannexin family.</text>
</comment>
<gene>
    <name evidence="9" type="primary">inx</name>
</gene>
<feature type="transmembrane region" description="Helical" evidence="9">
    <location>
        <begin position="138"/>
        <end position="157"/>
    </location>
</feature>
<dbReference type="Proteomes" id="UP000594262">
    <property type="component" value="Unplaced"/>
</dbReference>
<evidence type="ECO:0000313" key="11">
    <source>
        <dbReference type="EnsemblMetazoa" id="CLYHEMP020578.1"/>
    </source>
</evidence>
<keyword evidence="5 9" id="KW-1133">Transmembrane helix</keyword>
<evidence type="ECO:0000256" key="2">
    <source>
        <dbReference type="ARBA" id="ARBA00022448"/>
    </source>
</evidence>
<evidence type="ECO:0000256" key="10">
    <source>
        <dbReference type="SAM" id="MobiDB-lite"/>
    </source>
</evidence>
<sequence>MTMGSIGSIKDILSIKIKHRHDSYTDQFCRIFMSKMFIISALVMGVDFFNDKVSCIVPKESGLGSDFVHSACWIQGFYIYTEMMDRIEQSGYYGIPKDIDMDGLTDDGRLCRSVPRGSRHKDPRCNIMHKTFFLQFQWMPFFISSLALLQYFPYLIFRIVNTDIISLKTTLKSEIDTDSIVKNYFNYKINSILKMRIRIILNVFIKMAYVCVTVMGFWLCDMLLNGNFYSYGTNWIKWTKYNNSMSHDIKVRNHPKPGNVLLPPMGFCEIHESSRDVRQTFTNTNKFVCEISPNILYQYVLIILWFLIVFSIIISISGLLINLVGHLVTVTCFLRHDNPSKEIYQRLTFREVEYLEMIRRHNIPVFGEIVRKLQVSRVDCRTMSTFDDNTHELESLKHDMMKNDLSTIMNHNHNNTVAHNNAVNNNKHNPLAKANAPDKSPETGYITT</sequence>
<evidence type="ECO:0000256" key="4">
    <source>
        <dbReference type="ARBA" id="ARBA00022692"/>
    </source>
</evidence>
<keyword evidence="7 9" id="KW-0472">Membrane</keyword>
<dbReference type="AlphaFoldDB" id="A0A7M6DPM3"/>
<accession>A0A7M6DPM3</accession>
<dbReference type="PROSITE" id="PS51013">
    <property type="entry name" value="PANNEXIN"/>
    <property type="match status" value="1"/>
</dbReference>
<dbReference type="GO" id="GO:0005921">
    <property type="term" value="C:gap junction"/>
    <property type="evidence" value="ECO:0007669"/>
    <property type="project" value="UniProtKB-UniRule"/>
</dbReference>
<evidence type="ECO:0000256" key="5">
    <source>
        <dbReference type="ARBA" id="ARBA00022989"/>
    </source>
</evidence>
<comment type="function">
    <text evidence="9">Structural component of the gap junctions.</text>
</comment>
<feature type="transmembrane region" description="Helical" evidence="9">
    <location>
        <begin position="199"/>
        <end position="219"/>
    </location>
</feature>
<proteinExistence type="inferred from homology"/>
<dbReference type="InterPro" id="IPR000990">
    <property type="entry name" value="Innexin"/>
</dbReference>
<dbReference type="Pfam" id="PF00876">
    <property type="entry name" value="Innexin"/>
    <property type="match status" value="1"/>
</dbReference>
<reference evidence="11" key="1">
    <citation type="submission" date="2021-01" db="UniProtKB">
        <authorList>
            <consortium name="EnsemblMetazoa"/>
        </authorList>
    </citation>
    <scope>IDENTIFICATION</scope>
</reference>
<evidence type="ECO:0000313" key="12">
    <source>
        <dbReference type="Proteomes" id="UP000594262"/>
    </source>
</evidence>
<feature type="transmembrane region" description="Helical" evidence="9">
    <location>
        <begin position="302"/>
        <end position="334"/>
    </location>
</feature>
<evidence type="ECO:0000256" key="6">
    <source>
        <dbReference type="ARBA" id="ARBA00023065"/>
    </source>
</evidence>
<keyword evidence="2 9" id="KW-0813">Transport</keyword>
<dbReference type="GO" id="GO:0005886">
    <property type="term" value="C:plasma membrane"/>
    <property type="evidence" value="ECO:0007669"/>
    <property type="project" value="UniProtKB-SubCell"/>
</dbReference>
<keyword evidence="8 9" id="KW-0407">Ion channel</keyword>
<comment type="caution">
    <text evidence="9">Lacks conserved residue(s) required for the propagation of feature annotation.</text>
</comment>
<name>A0A7M6DPM3_9CNID</name>
<dbReference type="OrthoDB" id="6018177at2759"/>
<evidence type="ECO:0000256" key="3">
    <source>
        <dbReference type="ARBA" id="ARBA00022475"/>
    </source>
</evidence>
<dbReference type="PANTHER" id="PTHR11893">
    <property type="entry name" value="INNEXIN"/>
    <property type="match status" value="1"/>
</dbReference>
<dbReference type="PANTHER" id="PTHR11893:SF36">
    <property type="entry name" value="INNEXIN-5"/>
    <property type="match status" value="1"/>
</dbReference>
<keyword evidence="6 9" id="KW-0406">Ion transport</keyword>
<evidence type="ECO:0000256" key="9">
    <source>
        <dbReference type="RuleBase" id="RU010713"/>
    </source>
</evidence>
<feature type="region of interest" description="Disordered" evidence="10">
    <location>
        <begin position="422"/>
        <end position="448"/>
    </location>
</feature>
<comment type="subcellular location">
    <subcellularLocation>
        <location evidence="1 9">Cell membrane</location>
        <topology evidence="1 9">Multi-pass membrane protein</topology>
    </subcellularLocation>
</comment>
<keyword evidence="3" id="KW-1003">Cell membrane</keyword>
<dbReference type="GO" id="GO:0034220">
    <property type="term" value="P:monoatomic ion transmembrane transport"/>
    <property type="evidence" value="ECO:0007669"/>
    <property type="project" value="UniProtKB-KW"/>
</dbReference>
<organism evidence="11 12">
    <name type="scientific">Clytia hemisphaerica</name>
    <dbReference type="NCBI Taxonomy" id="252671"/>
    <lineage>
        <taxon>Eukaryota</taxon>
        <taxon>Metazoa</taxon>
        <taxon>Cnidaria</taxon>
        <taxon>Hydrozoa</taxon>
        <taxon>Hydroidolina</taxon>
        <taxon>Leptothecata</taxon>
        <taxon>Obeliida</taxon>
        <taxon>Clytiidae</taxon>
        <taxon>Clytia</taxon>
    </lineage>
</organism>
<evidence type="ECO:0000256" key="8">
    <source>
        <dbReference type="ARBA" id="ARBA00023303"/>
    </source>
</evidence>
<evidence type="ECO:0000256" key="7">
    <source>
        <dbReference type="ARBA" id="ARBA00023136"/>
    </source>
</evidence>